<evidence type="ECO:0000313" key="7">
    <source>
        <dbReference type="Proteomes" id="UP000737018"/>
    </source>
</evidence>
<dbReference type="GO" id="GO:0050660">
    <property type="term" value="F:flavin adenine dinucleotide binding"/>
    <property type="evidence" value="ECO:0007669"/>
    <property type="project" value="InterPro"/>
</dbReference>
<evidence type="ECO:0000256" key="2">
    <source>
        <dbReference type="ARBA" id="ARBA00022827"/>
    </source>
</evidence>
<dbReference type="AlphaFoldDB" id="A0A8J4R8C3"/>
<reference evidence="6" key="1">
    <citation type="submission" date="2020-03" db="EMBL/GenBank/DDBJ databases">
        <title>Castanea mollissima Vanexum genome sequencing.</title>
        <authorList>
            <person name="Staton M."/>
        </authorList>
    </citation>
    <scope>NUCLEOTIDE SEQUENCE</scope>
    <source>
        <tissue evidence="6">Leaf</tissue>
    </source>
</reference>
<dbReference type="PANTHER" id="PTHR32448">
    <property type="entry name" value="OS08G0158400 PROTEIN"/>
    <property type="match status" value="1"/>
</dbReference>
<dbReference type="Proteomes" id="UP000737018">
    <property type="component" value="Unassembled WGS sequence"/>
</dbReference>
<evidence type="ECO:0000259" key="5">
    <source>
        <dbReference type="Pfam" id="PF08031"/>
    </source>
</evidence>
<accession>A0A8J4R8C3</accession>
<evidence type="ECO:0000256" key="3">
    <source>
        <dbReference type="SAM" id="MobiDB-lite"/>
    </source>
</evidence>
<dbReference type="Pfam" id="PF08031">
    <property type="entry name" value="BBE"/>
    <property type="match status" value="1"/>
</dbReference>
<evidence type="ECO:0000313" key="6">
    <source>
        <dbReference type="EMBL" id="KAF3959221.1"/>
    </source>
</evidence>
<dbReference type="InterPro" id="IPR012951">
    <property type="entry name" value="BBE"/>
</dbReference>
<feature type="domain" description="Berberine/berberine-like" evidence="5">
    <location>
        <begin position="290"/>
        <end position="353"/>
    </location>
</feature>
<organism evidence="6 7">
    <name type="scientific">Castanea mollissima</name>
    <name type="common">Chinese chestnut</name>
    <dbReference type="NCBI Taxonomy" id="60419"/>
    <lineage>
        <taxon>Eukaryota</taxon>
        <taxon>Viridiplantae</taxon>
        <taxon>Streptophyta</taxon>
        <taxon>Embryophyta</taxon>
        <taxon>Tracheophyta</taxon>
        <taxon>Spermatophyta</taxon>
        <taxon>Magnoliopsida</taxon>
        <taxon>eudicotyledons</taxon>
        <taxon>Gunneridae</taxon>
        <taxon>Pentapetalae</taxon>
        <taxon>rosids</taxon>
        <taxon>fabids</taxon>
        <taxon>Fagales</taxon>
        <taxon>Fagaceae</taxon>
        <taxon>Castanea</taxon>
    </lineage>
</organism>
<keyword evidence="2" id="KW-0274">FAD</keyword>
<protein>
    <recommendedName>
        <fullName evidence="5">Berberine/berberine-like domain-containing protein</fullName>
    </recommendedName>
</protein>
<keyword evidence="1" id="KW-0285">Flavoprotein</keyword>
<dbReference type="OrthoDB" id="407275at2759"/>
<sequence length="366" mass="41685">MLKPERNPFPLVLKFYLSLLVPNCLSAAAPTGTDHITSCLTHHNIKNFTTLPGSGHGRVENDQSSTAYYELLNFSLQNLRPGTKSHVAELVHKWQYVAPYLEDNFYLSCFVGADLPEAVSLGISATFNGFYLGPRSKAISILNQVFPELGIAKEDCKEMTWIESIVFFSGLINDSSVSDMKNRYLEDKEYFKVKSDYVRTPISIMGLRAALDTLDKEPKGHVILDPYGGIMQNICSEYIPFPHRKGNLFSIQYIVTWKEQDNNRSSEYIDWIRGFYDSMAPFVSKGPRAAYVNYMDFDLGVMKLVNTSVQPEDAAEIARLWGERYFLKNYNRLVRAKTLIDPNNVFRNQQGIPPNPQPISKQIYKE</sequence>
<feature type="signal peptide" evidence="4">
    <location>
        <begin position="1"/>
        <end position="28"/>
    </location>
</feature>
<proteinExistence type="predicted"/>
<name>A0A8J4R8C3_9ROSI</name>
<dbReference type="GO" id="GO:0016491">
    <property type="term" value="F:oxidoreductase activity"/>
    <property type="evidence" value="ECO:0007669"/>
    <property type="project" value="InterPro"/>
</dbReference>
<gene>
    <name evidence="6" type="ORF">CMV_015946</name>
</gene>
<feature type="chain" id="PRO_5035191736" description="Berberine/berberine-like domain-containing protein" evidence="4">
    <location>
        <begin position="29"/>
        <end position="366"/>
    </location>
</feature>
<keyword evidence="4" id="KW-0732">Signal</keyword>
<comment type="caution">
    <text evidence="6">The sequence shown here is derived from an EMBL/GenBank/DDBJ whole genome shotgun (WGS) entry which is preliminary data.</text>
</comment>
<keyword evidence="7" id="KW-1185">Reference proteome</keyword>
<feature type="region of interest" description="Disordered" evidence="3">
    <location>
        <begin position="347"/>
        <end position="366"/>
    </location>
</feature>
<dbReference type="Gene3D" id="3.40.462.20">
    <property type="match status" value="1"/>
</dbReference>
<evidence type="ECO:0000256" key="4">
    <source>
        <dbReference type="SAM" id="SignalP"/>
    </source>
</evidence>
<evidence type="ECO:0000256" key="1">
    <source>
        <dbReference type="ARBA" id="ARBA00022630"/>
    </source>
</evidence>
<dbReference type="EMBL" id="JRKL02002377">
    <property type="protein sequence ID" value="KAF3959221.1"/>
    <property type="molecule type" value="Genomic_DNA"/>
</dbReference>